<evidence type="ECO:0000313" key="4">
    <source>
        <dbReference type="Proteomes" id="UP000250266"/>
    </source>
</evidence>
<dbReference type="OrthoDB" id="5425637at2759"/>
<gene>
    <name evidence="3" type="ORF">K432DRAFT_284058</name>
</gene>
<accession>A0A8E2JCP5</accession>
<name>A0A8E2JCP5_9PEZI</name>
<dbReference type="EMBL" id="KV745107">
    <property type="protein sequence ID" value="OCK77684.1"/>
    <property type="molecule type" value="Genomic_DNA"/>
</dbReference>
<feature type="non-terminal residue" evidence="3">
    <location>
        <position position="1"/>
    </location>
</feature>
<evidence type="ECO:0000256" key="2">
    <source>
        <dbReference type="SAM" id="Phobius"/>
    </source>
</evidence>
<feature type="compositionally biased region" description="Low complexity" evidence="1">
    <location>
        <begin position="1"/>
        <end position="15"/>
    </location>
</feature>
<reference evidence="3 4" key="1">
    <citation type="journal article" date="2016" name="Nat. Commun.">
        <title>Ectomycorrhizal ecology is imprinted in the genome of the dominant symbiotic fungus Cenococcum geophilum.</title>
        <authorList>
            <consortium name="DOE Joint Genome Institute"/>
            <person name="Peter M."/>
            <person name="Kohler A."/>
            <person name="Ohm R.A."/>
            <person name="Kuo A."/>
            <person name="Krutzmann J."/>
            <person name="Morin E."/>
            <person name="Arend M."/>
            <person name="Barry K.W."/>
            <person name="Binder M."/>
            <person name="Choi C."/>
            <person name="Clum A."/>
            <person name="Copeland A."/>
            <person name="Grisel N."/>
            <person name="Haridas S."/>
            <person name="Kipfer T."/>
            <person name="LaButti K."/>
            <person name="Lindquist E."/>
            <person name="Lipzen A."/>
            <person name="Maire R."/>
            <person name="Meier B."/>
            <person name="Mihaltcheva S."/>
            <person name="Molinier V."/>
            <person name="Murat C."/>
            <person name="Poggeler S."/>
            <person name="Quandt C.A."/>
            <person name="Sperisen C."/>
            <person name="Tritt A."/>
            <person name="Tisserant E."/>
            <person name="Crous P.W."/>
            <person name="Henrissat B."/>
            <person name="Nehls U."/>
            <person name="Egli S."/>
            <person name="Spatafora J.W."/>
            <person name="Grigoriev I.V."/>
            <person name="Martin F.M."/>
        </authorList>
    </citation>
    <scope>NUCLEOTIDE SEQUENCE [LARGE SCALE GENOMIC DNA]</scope>
    <source>
        <strain evidence="3 4">CBS 459.81</strain>
    </source>
</reference>
<dbReference type="Proteomes" id="UP000250266">
    <property type="component" value="Unassembled WGS sequence"/>
</dbReference>
<dbReference type="AlphaFoldDB" id="A0A8E2JCP5"/>
<organism evidence="3 4">
    <name type="scientific">Lepidopterella palustris CBS 459.81</name>
    <dbReference type="NCBI Taxonomy" id="1314670"/>
    <lineage>
        <taxon>Eukaryota</taxon>
        <taxon>Fungi</taxon>
        <taxon>Dikarya</taxon>
        <taxon>Ascomycota</taxon>
        <taxon>Pezizomycotina</taxon>
        <taxon>Dothideomycetes</taxon>
        <taxon>Pleosporomycetidae</taxon>
        <taxon>Mytilinidiales</taxon>
        <taxon>Argynnaceae</taxon>
        <taxon>Lepidopterella</taxon>
    </lineage>
</organism>
<evidence type="ECO:0000256" key="1">
    <source>
        <dbReference type="SAM" id="MobiDB-lite"/>
    </source>
</evidence>
<keyword evidence="2" id="KW-0812">Transmembrane</keyword>
<keyword evidence="2" id="KW-1133">Transmembrane helix</keyword>
<feature type="non-terminal residue" evidence="3">
    <location>
        <position position="137"/>
    </location>
</feature>
<feature type="region of interest" description="Disordered" evidence="1">
    <location>
        <begin position="1"/>
        <end position="20"/>
    </location>
</feature>
<protein>
    <submittedName>
        <fullName evidence="3">Uncharacterized protein</fullName>
    </submittedName>
</protein>
<feature type="region of interest" description="Disordered" evidence="1">
    <location>
        <begin position="74"/>
        <end position="137"/>
    </location>
</feature>
<keyword evidence="4" id="KW-1185">Reference proteome</keyword>
<sequence length="137" mass="14612">PNDGYNGGNDNPVDPSTAGASGNTQGAFSLSKGALVAIITVVVVVAVLGSASVVLFYLAKKRQWDVRQSLRRASRRLTGRSDVSKVDRQTNRQNRRTGVRIASPPPSARKTNQREHDLEKGVPAAGEKGRTTTTITS</sequence>
<feature type="transmembrane region" description="Helical" evidence="2">
    <location>
        <begin position="34"/>
        <end position="59"/>
    </location>
</feature>
<keyword evidence="2" id="KW-0472">Membrane</keyword>
<proteinExistence type="predicted"/>
<evidence type="ECO:0000313" key="3">
    <source>
        <dbReference type="EMBL" id="OCK77684.1"/>
    </source>
</evidence>